<sequence>MNHKGHSLCPVLRESGSGAAVRDLQIRLTVAGFNPGKIDGVFGPLTKAAVLAFQKSKNLVQDGIVGIKTWSALGANCNKTPMKQCPTLVQGNTGPAVVKLQELLRTYGFYSGMLDGIFGPITRAAVLAYQMSMNLVPDGIVGIKTWTALGVNCI</sequence>
<dbReference type="Pfam" id="PF01471">
    <property type="entry name" value="PG_binding_1"/>
    <property type="match status" value="2"/>
</dbReference>
<dbReference type="STRING" id="1888891.DSOL_4705"/>
<dbReference type="EMBL" id="MLBF01000063">
    <property type="protein sequence ID" value="OLN27124.1"/>
    <property type="molecule type" value="Genomic_DNA"/>
</dbReference>
<dbReference type="AlphaFoldDB" id="A0A1Q8QIG9"/>
<gene>
    <name evidence="2" type="ORF">DSOL_4705</name>
</gene>
<proteinExistence type="predicted"/>
<organism evidence="2 3">
    <name type="scientific">Desulfosporosinus metallidurans</name>
    <dbReference type="NCBI Taxonomy" id="1888891"/>
    <lineage>
        <taxon>Bacteria</taxon>
        <taxon>Bacillati</taxon>
        <taxon>Bacillota</taxon>
        <taxon>Clostridia</taxon>
        <taxon>Eubacteriales</taxon>
        <taxon>Desulfitobacteriaceae</taxon>
        <taxon>Desulfosporosinus</taxon>
    </lineage>
</organism>
<evidence type="ECO:0000313" key="2">
    <source>
        <dbReference type="EMBL" id="OLN27124.1"/>
    </source>
</evidence>
<comment type="caution">
    <text evidence="2">The sequence shown here is derived from an EMBL/GenBank/DDBJ whole genome shotgun (WGS) entry which is preliminary data.</text>
</comment>
<evidence type="ECO:0000259" key="1">
    <source>
        <dbReference type="Pfam" id="PF01471"/>
    </source>
</evidence>
<dbReference type="Gene3D" id="1.10.101.10">
    <property type="entry name" value="PGBD-like superfamily/PGBD"/>
    <property type="match status" value="2"/>
</dbReference>
<feature type="domain" description="Peptidoglycan binding-like" evidence="1">
    <location>
        <begin position="93"/>
        <end position="149"/>
    </location>
</feature>
<dbReference type="InterPro" id="IPR002477">
    <property type="entry name" value="Peptidoglycan-bd-like"/>
</dbReference>
<accession>A0A1Q8QIG9</accession>
<dbReference type="InterPro" id="IPR036365">
    <property type="entry name" value="PGBD-like_sf"/>
</dbReference>
<dbReference type="InterPro" id="IPR036366">
    <property type="entry name" value="PGBDSf"/>
</dbReference>
<evidence type="ECO:0000313" key="3">
    <source>
        <dbReference type="Proteomes" id="UP000186102"/>
    </source>
</evidence>
<keyword evidence="3" id="KW-1185">Reference proteome</keyword>
<dbReference type="Proteomes" id="UP000186102">
    <property type="component" value="Unassembled WGS sequence"/>
</dbReference>
<protein>
    <submittedName>
        <fullName evidence="2">Peptidoglycan-binding protein</fullName>
    </submittedName>
</protein>
<feature type="domain" description="Peptidoglycan binding-like" evidence="1">
    <location>
        <begin position="17"/>
        <end position="73"/>
    </location>
</feature>
<dbReference type="SUPFAM" id="SSF47090">
    <property type="entry name" value="PGBD-like"/>
    <property type="match status" value="2"/>
</dbReference>
<name>A0A1Q8QIG9_9FIRM</name>
<dbReference type="RefSeq" id="WP_075366998.1">
    <property type="nucleotide sequence ID" value="NZ_MLBF01000063.1"/>
</dbReference>
<reference evidence="2 3" key="1">
    <citation type="submission" date="2016-09" db="EMBL/GenBank/DDBJ databases">
        <title>Complete genome of Desulfosporosinus sp. OL.</title>
        <authorList>
            <person name="Mardanov A."/>
            <person name="Beletsky A."/>
            <person name="Panova A."/>
            <person name="Karnachuk O."/>
            <person name="Ravin N."/>
        </authorList>
    </citation>
    <scope>NUCLEOTIDE SEQUENCE [LARGE SCALE GENOMIC DNA]</scope>
    <source>
        <strain evidence="2 3">OL</strain>
    </source>
</reference>
<dbReference type="OrthoDB" id="9787225at2"/>